<proteinExistence type="inferred from homology"/>
<feature type="active site" evidence="6">
    <location>
        <position position="41"/>
    </location>
</feature>
<dbReference type="InterPro" id="IPR036286">
    <property type="entry name" value="LexA/Signal_pep-like_sf"/>
</dbReference>
<dbReference type="GO" id="GO:0004252">
    <property type="term" value="F:serine-type endopeptidase activity"/>
    <property type="evidence" value="ECO:0007669"/>
    <property type="project" value="InterPro"/>
</dbReference>
<dbReference type="EC" id="3.4.21.89" evidence="3 7"/>
<dbReference type="PRINTS" id="PR00727">
    <property type="entry name" value="LEADERPTASE"/>
</dbReference>
<name>I0ENJ3_HELC0</name>
<keyword evidence="10" id="KW-1185">Reference proteome</keyword>
<dbReference type="Proteomes" id="UP000005010">
    <property type="component" value="Chromosome"/>
</dbReference>
<dbReference type="EMBL" id="CP003479">
    <property type="protein sequence ID" value="AFI04512.1"/>
    <property type="molecule type" value="Genomic_DNA"/>
</dbReference>
<sequence length="299" mass="34610">MTIMKFLRSFYQFCSSWVGTIVIVLLVVFFIAQAFIIPSRSMVGTLYEGDMLFVKKFAYGIPIPKIPWIELPIMPDFKNNGHLIEGKHPKRGEIVVFIPPHEKKSYYVKRNFAIGGDEVLFTQEGLYLHPFESDNDTNYIAKHFPNAKTKEFMGKTFVLNPYAIKHLGIHYQKNNETFEVMAQLANQGGGANLSMQLIQIEGESVFYKKINPNEFFMIGDNRDNSSDSRFWGSIPYKNVVGSPWLIYFSLNLKNSLEVDAENNPKKRYLVRWERMFKTIDDIEKALKEKQQKPSTTPLH</sequence>
<dbReference type="HOGENOM" id="CLU_028723_1_3_7"/>
<dbReference type="eggNOG" id="COG0681">
    <property type="taxonomic scope" value="Bacteria"/>
</dbReference>
<organism evidence="9 10">
    <name type="scientific">Helicobacter cetorum (strain ATCC BAA-429 / MIT 00-7128)</name>
    <dbReference type="NCBI Taxonomy" id="182217"/>
    <lineage>
        <taxon>Bacteria</taxon>
        <taxon>Pseudomonadati</taxon>
        <taxon>Campylobacterota</taxon>
        <taxon>Epsilonproteobacteria</taxon>
        <taxon>Campylobacterales</taxon>
        <taxon>Helicobacteraceae</taxon>
        <taxon>Helicobacter</taxon>
    </lineage>
</organism>
<dbReference type="PANTHER" id="PTHR43390">
    <property type="entry name" value="SIGNAL PEPTIDASE I"/>
    <property type="match status" value="1"/>
</dbReference>
<evidence type="ECO:0000313" key="9">
    <source>
        <dbReference type="EMBL" id="AFI04512.1"/>
    </source>
</evidence>
<dbReference type="CDD" id="cd06530">
    <property type="entry name" value="S26_SPase_I"/>
    <property type="match status" value="1"/>
</dbReference>
<feature type="active site" evidence="6">
    <location>
        <position position="109"/>
    </location>
</feature>
<evidence type="ECO:0000313" key="10">
    <source>
        <dbReference type="Proteomes" id="UP000005010"/>
    </source>
</evidence>
<gene>
    <name evidence="9" type="ordered locus">HCW_06260</name>
</gene>
<dbReference type="PATRIC" id="fig|182217.3.peg.1323"/>
<accession>I0ENJ3</accession>
<comment type="subcellular location">
    <subcellularLocation>
        <location evidence="7">Membrane</location>
        <topology evidence="7">Single-pass type II membrane protein</topology>
    </subcellularLocation>
</comment>
<evidence type="ECO:0000256" key="6">
    <source>
        <dbReference type="PIRSR" id="PIRSR600223-1"/>
    </source>
</evidence>
<dbReference type="KEGG" id="hce:HCW_06260"/>
<evidence type="ECO:0000259" key="8">
    <source>
        <dbReference type="Pfam" id="PF10502"/>
    </source>
</evidence>
<keyword evidence="5 7" id="KW-0378">Hydrolase</keyword>
<dbReference type="PROSITE" id="PS00761">
    <property type="entry name" value="SPASE_I_3"/>
    <property type="match status" value="1"/>
</dbReference>
<evidence type="ECO:0000256" key="1">
    <source>
        <dbReference type="ARBA" id="ARBA00000677"/>
    </source>
</evidence>
<dbReference type="STRING" id="182217.HCW_06260"/>
<dbReference type="AlphaFoldDB" id="I0ENJ3"/>
<evidence type="ECO:0000256" key="3">
    <source>
        <dbReference type="ARBA" id="ARBA00013208"/>
    </source>
</evidence>
<dbReference type="InterPro" id="IPR019758">
    <property type="entry name" value="Pept_S26A_signal_pept_1_CS"/>
</dbReference>
<protein>
    <recommendedName>
        <fullName evidence="4 7">Signal peptidase I</fullName>
        <ecNumber evidence="3 7">3.4.21.89</ecNumber>
    </recommendedName>
</protein>
<dbReference type="Pfam" id="PF10502">
    <property type="entry name" value="Peptidase_S26"/>
    <property type="match status" value="1"/>
</dbReference>
<feature type="domain" description="Peptidase S26" evidence="8">
    <location>
        <begin position="14"/>
        <end position="246"/>
    </location>
</feature>
<evidence type="ECO:0000256" key="5">
    <source>
        <dbReference type="ARBA" id="ARBA00022801"/>
    </source>
</evidence>
<comment type="catalytic activity">
    <reaction evidence="1 7">
        <text>Cleavage of hydrophobic, N-terminal signal or leader sequences from secreted and periplasmic proteins.</text>
        <dbReference type="EC" id="3.4.21.89"/>
    </reaction>
</comment>
<dbReference type="SUPFAM" id="SSF51306">
    <property type="entry name" value="LexA/Signal peptidase"/>
    <property type="match status" value="1"/>
</dbReference>
<dbReference type="GO" id="GO:0016020">
    <property type="term" value="C:membrane"/>
    <property type="evidence" value="ECO:0007669"/>
    <property type="project" value="UniProtKB-SubCell"/>
</dbReference>
<dbReference type="NCBIfam" id="TIGR02227">
    <property type="entry name" value="sigpep_I_bact"/>
    <property type="match status" value="1"/>
</dbReference>
<dbReference type="PANTHER" id="PTHR43390:SF1">
    <property type="entry name" value="CHLOROPLAST PROCESSING PEPTIDASE"/>
    <property type="match status" value="1"/>
</dbReference>
<evidence type="ECO:0000256" key="2">
    <source>
        <dbReference type="ARBA" id="ARBA00009370"/>
    </source>
</evidence>
<dbReference type="Gene3D" id="2.10.109.10">
    <property type="entry name" value="Umud Fragment, subunit A"/>
    <property type="match status" value="1"/>
</dbReference>
<comment type="similarity">
    <text evidence="2 7">Belongs to the peptidase S26 family.</text>
</comment>
<evidence type="ECO:0000256" key="4">
    <source>
        <dbReference type="ARBA" id="ARBA00019232"/>
    </source>
</evidence>
<keyword evidence="7" id="KW-0645">Protease</keyword>
<reference evidence="10" key="1">
    <citation type="submission" date="2012-04" db="EMBL/GenBank/DDBJ databases">
        <title>Complete genome sequence of Helicobacter cetorum strain MIT 00-7128.</title>
        <authorList>
            <person name="Kersulyte D."/>
            <person name="Berg D.E."/>
        </authorList>
    </citation>
    <scope>NUCLEOTIDE SEQUENCE [LARGE SCALE GENOMIC DNA]</scope>
    <source>
        <strain evidence="10">MIT 00-7128</strain>
    </source>
</reference>
<dbReference type="InterPro" id="IPR019533">
    <property type="entry name" value="Peptidase_S26"/>
</dbReference>
<dbReference type="GO" id="GO:0009003">
    <property type="term" value="F:signal peptidase activity"/>
    <property type="evidence" value="ECO:0007669"/>
    <property type="project" value="UniProtKB-EC"/>
</dbReference>
<evidence type="ECO:0000256" key="7">
    <source>
        <dbReference type="RuleBase" id="RU362042"/>
    </source>
</evidence>
<dbReference type="GO" id="GO:0006465">
    <property type="term" value="P:signal peptide processing"/>
    <property type="evidence" value="ECO:0007669"/>
    <property type="project" value="InterPro"/>
</dbReference>
<dbReference type="InterPro" id="IPR000223">
    <property type="entry name" value="Pept_S26A_signal_pept_1"/>
</dbReference>